<feature type="signal peptide" evidence="1">
    <location>
        <begin position="1"/>
        <end position="20"/>
    </location>
</feature>
<evidence type="ECO:0000313" key="2">
    <source>
        <dbReference type="EMBL" id="MFD2601128.1"/>
    </source>
</evidence>
<evidence type="ECO:0000256" key="1">
    <source>
        <dbReference type="SAM" id="SignalP"/>
    </source>
</evidence>
<sequence length="83" mass="8860">MKKLILSMALLAGMTFVACSDDDGDKKSNSNCVTCDAYTIQGVTAPEQTICKGENGNAFINNQDTGMSYTSAVEAMEMMTDCN</sequence>
<accession>A0ABW5NR05</accession>
<evidence type="ECO:0008006" key="4">
    <source>
        <dbReference type="Google" id="ProtNLM"/>
    </source>
</evidence>
<dbReference type="RefSeq" id="WP_379819756.1">
    <property type="nucleotide sequence ID" value="NZ_JBHUMD010000005.1"/>
</dbReference>
<dbReference type="PROSITE" id="PS51257">
    <property type="entry name" value="PROKAR_LIPOPROTEIN"/>
    <property type="match status" value="1"/>
</dbReference>
<protein>
    <recommendedName>
        <fullName evidence="4">Lipoprotein</fullName>
    </recommendedName>
</protein>
<proteinExistence type="predicted"/>
<evidence type="ECO:0000313" key="3">
    <source>
        <dbReference type="Proteomes" id="UP001597480"/>
    </source>
</evidence>
<feature type="chain" id="PRO_5045261944" description="Lipoprotein" evidence="1">
    <location>
        <begin position="21"/>
        <end position="83"/>
    </location>
</feature>
<dbReference type="Proteomes" id="UP001597480">
    <property type="component" value="Unassembled WGS sequence"/>
</dbReference>
<gene>
    <name evidence="2" type="ORF">ACFSR3_03595</name>
</gene>
<name>A0ABW5NR05_9FLAO</name>
<dbReference type="EMBL" id="JBHUMD010000005">
    <property type="protein sequence ID" value="MFD2601128.1"/>
    <property type="molecule type" value="Genomic_DNA"/>
</dbReference>
<keyword evidence="3" id="KW-1185">Reference proteome</keyword>
<keyword evidence="1" id="KW-0732">Signal</keyword>
<comment type="caution">
    <text evidence="2">The sequence shown here is derived from an EMBL/GenBank/DDBJ whole genome shotgun (WGS) entry which is preliminary data.</text>
</comment>
<reference evidence="3" key="1">
    <citation type="journal article" date="2019" name="Int. J. Syst. Evol. Microbiol.">
        <title>The Global Catalogue of Microorganisms (GCM) 10K type strain sequencing project: providing services to taxonomists for standard genome sequencing and annotation.</title>
        <authorList>
            <consortium name="The Broad Institute Genomics Platform"/>
            <consortium name="The Broad Institute Genome Sequencing Center for Infectious Disease"/>
            <person name="Wu L."/>
            <person name="Ma J."/>
        </authorList>
    </citation>
    <scope>NUCLEOTIDE SEQUENCE [LARGE SCALE GENOMIC DNA]</scope>
    <source>
        <strain evidence="3">KCTC 42107</strain>
    </source>
</reference>
<organism evidence="2 3">
    <name type="scientific">Flavobacterium suzhouense</name>
    <dbReference type="NCBI Taxonomy" id="1529638"/>
    <lineage>
        <taxon>Bacteria</taxon>
        <taxon>Pseudomonadati</taxon>
        <taxon>Bacteroidota</taxon>
        <taxon>Flavobacteriia</taxon>
        <taxon>Flavobacteriales</taxon>
        <taxon>Flavobacteriaceae</taxon>
        <taxon>Flavobacterium</taxon>
    </lineage>
</organism>